<evidence type="ECO:0000256" key="3">
    <source>
        <dbReference type="ARBA" id="ARBA00022692"/>
    </source>
</evidence>
<evidence type="ECO:0000256" key="4">
    <source>
        <dbReference type="ARBA" id="ARBA00022723"/>
    </source>
</evidence>
<feature type="transmembrane region" description="Helical" evidence="14">
    <location>
        <begin position="6"/>
        <end position="25"/>
    </location>
</feature>
<dbReference type="EMBL" id="AP009510">
    <property type="protein sequence ID" value="BAG13829.1"/>
    <property type="molecule type" value="Genomic_DNA"/>
</dbReference>
<evidence type="ECO:0000256" key="13">
    <source>
        <dbReference type="RuleBase" id="RU003983"/>
    </source>
</evidence>
<dbReference type="PANTHER" id="PTHR10120">
    <property type="entry name" value="CAAX PRENYL PROTEASE 1"/>
    <property type="match status" value="1"/>
</dbReference>
<dbReference type="HOGENOM" id="CLU_025947_3_3_0"/>
<keyword evidence="6" id="KW-0256">Endoplasmic reticulum</keyword>
<dbReference type="FunFam" id="3.30.2010.10:FF:000002">
    <property type="entry name" value="CAAX prenyl protease"/>
    <property type="match status" value="1"/>
</dbReference>
<keyword evidence="3 14" id="KW-0812">Transmembrane</keyword>
<feature type="active site" evidence="11">
    <location>
        <position position="275"/>
    </location>
</feature>
<evidence type="ECO:0000256" key="6">
    <source>
        <dbReference type="ARBA" id="ARBA00022824"/>
    </source>
</evidence>
<protein>
    <submittedName>
        <fullName evidence="17">Peptidase M48 family</fullName>
    </submittedName>
</protein>
<keyword evidence="4 12" id="KW-0479">Metal-binding</keyword>
<dbReference type="STRING" id="471821.TGRD_346"/>
<feature type="binding site" evidence="12">
    <location>
        <position position="352"/>
    </location>
    <ligand>
        <name>Zn(2+)</name>
        <dbReference type="ChEBI" id="CHEBI:29105"/>
        <note>catalytic</note>
    </ligand>
</feature>
<accession>B1GZZ7</accession>
<feature type="transmembrane region" description="Helical" evidence="14">
    <location>
        <begin position="60"/>
        <end position="81"/>
    </location>
</feature>
<dbReference type="Pfam" id="PF01435">
    <property type="entry name" value="Peptidase_M48"/>
    <property type="match status" value="1"/>
</dbReference>
<feature type="transmembrane region" description="Helical" evidence="14">
    <location>
        <begin position="172"/>
        <end position="195"/>
    </location>
</feature>
<feature type="domain" description="Peptidase M48" evidence="15">
    <location>
        <begin position="205"/>
        <end position="409"/>
    </location>
</feature>
<evidence type="ECO:0000256" key="2">
    <source>
        <dbReference type="ARBA" id="ARBA00022670"/>
    </source>
</evidence>
<dbReference type="GO" id="GO:0004222">
    <property type="term" value="F:metalloendopeptidase activity"/>
    <property type="evidence" value="ECO:0007669"/>
    <property type="project" value="InterPro"/>
</dbReference>
<dbReference type="GO" id="GO:0071586">
    <property type="term" value="P:CAAX-box protein processing"/>
    <property type="evidence" value="ECO:0007669"/>
    <property type="project" value="InterPro"/>
</dbReference>
<feature type="domain" description="CAAX prenyl protease 1 N-terminal" evidence="16">
    <location>
        <begin position="26"/>
        <end position="201"/>
    </location>
</feature>
<feature type="binding site" evidence="12">
    <location>
        <position position="278"/>
    </location>
    <ligand>
        <name>Zn(2+)</name>
        <dbReference type="ChEBI" id="CHEBI:29105"/>
        <note>catalytic</note>
    </ligand>
</feature>
<keyword evidence="9 13" id="KW-0482">Metalloprotease</keyword>
<evidence type="ECO:0000256" key="14">
    <source>
        <dbReference type="SAM" id="Phobius"/>
    </source>
</evidence>
<evidence type="ECO:0000256" key="5">
    <source>
        <dbReference type="ARBA" id="ARBA00022801"/>
    </source>
</evidence>
<organism evidence="17 18">
    <name type="scientific">Endomicrobium trichonymphae</name>
    <dbReference type="NCBI Taxonomy" id="1408204"/>
    <lineage>
        <taxon>Bacteria</taxon>
        <taxon>Pseudomonadati</taxon>
        <taxon>Elusimicrobiota</taxon>
        <taxon>Endomicrobiia</taxon>
        <taxon>Endomicrobiales</taxon>
        <taxon>Endomicrobiaceae</taxon>
        <taxon>Candidatus Endomicrobiellum</taxon>
    </lineage>
</organism>
<dbReference type="KEGG" id="rsd:TGRD_342"/>
<comment type="subcellular location">
    <subcellularLocation>
        <location evidence="1">Endoplasmic reticulum membrane</location>
        <topology evidence="1">Multi-pass membrane protein</topology>
    </subcellularLocation>
</comment>
<keyword evidence="8 14" id="KW-1133">Transmembrane helix</keyword>
<dbReference type="Gene3D" id="3.30.2010.10">
    <property type="entry name" value="Metalloproteases ('zincins'), catalytic domain"/>
    <property type="match status" value="1"/>
</dbReference>
<evidence type="ECO:0000256" key="11">
    <source>
        <dbReference type="PIRSR" id="PIRSR627057-1"/>
    </source>
</evidence>
<feature type="transmembrane region" description="Helical" evidence="14">
    <location>
        <begin position="87"/>
        <end position="110"/>
    </location>
</feature>
<name>B1GZZ7_ENDTX</name>
<sequence>MNIYTLIMLFFIIAVYLVETAANLLNVKNISNNIPPEFDGYFDREKYSKAQEYLKANTKLSVISSTFFLTAQIIFIVLKGFNYVNTIAVSFSFGTILTGLVFAGIVFSAFEILKIPFSVYSVFIIEENFGFNKMNVKTFISDLLKSWIITAIIGAVIFAAILWLFANVYRYAWLYAFAAIVIFELFITFIAPVTIMPLFNKYTSLEDGELKNSIEEYAKKENFKMKGLFKMDGSKRSTKSNAFFTGFGKFRRIVLFDTLIQKHTVDGLTSILAHEMGHFKLGHIVKHIIFSSALSGIMLFIFSLLIDKAWLYDAFFMRTQDIYAGIIFFSFLYAPVSLIISPILSYFSRKHEYEADLYSITTYRKPQAMINALKKLSVDNMSNLYPHKFKVFLEYSHPPVLERIKAINRIKLG</sequence>
<keyword evidence="18" id="KW-1185">Reference proteome</keyword>
<dbReference type="AlphaFoldDB" id="B1GZZ7"/>
<feature type="active site" description="Proton donor" evidence="11">
    <location>
        <position position="356"/>
    </location>
</feature>
<evidence type="ECO:0000256" key="9">
    <source>
        <dbReference type="ARBA" id="ARBA00023049"/>
    </source>
</evidence>
<dbReference type="InterPro" id="IPR001915">
    <property type="entry name" value="Peptidase_M48"/>
</dbReference>
<keyword evidence="5 13" id="KW-0378">Hydrolase</keyword>
<evidence type="ECO:0000259" key="16">
    <source>
        <dbReference type="Pfam" id="PF16491"/>
    </source>
</evidence>
<dbReference type="GO" id="GO:0046872">
    <property type="term" value="F:metal ion binding"/>
    <property type="evidence" value="ECO:0007669"/>
    <property type="project" value="UniProtKB-KW"/>
</dbReference>
<dbReference type="PATRIC" id="fig|471821.5.peg.566"/>
<dbReference type="RefSeq" id="WP_015423356.1">
    <property type="nucleotide sequence ID" value="NC_020419.1"/>
</dbReference>
<evidence type="ECO:0000313" key="18">
    <source>
        <dbReference type="Proteomes" id="UP000001691"/>
    </source>
</evidence>
<comment type="similarity">
    <text evidence="13">Belongs to the peptidase M48 family.</text>
</comment>
<reference evidence="18" key="1">
    <citation type="journal article" date="2008" name="Proc. Natl. Acad. Sci. U.S.A.">
        <title>Complete genome of the uncultured termite group 1 bacteria in a single host protist cell.</title>
        <authorList>
            <person name="Hongoh Y."/>
            <person name="Sharma V.K."/>
            <person name="Prakash T."/>
            <person name="Noda S."/>
            <person name="Taylor T.D."/>
            <person name="Kudo T."/>
            <person name="Sakaki Y."/>
            <person name="Toyoda A."/>
            <person name="Hattori M."/>
            <person name="Ohkuma M."/>
        </authorList>
    </citation>
    <scope>NUCLEOTIDE SEQUENCE [LARGE SCALE GENOMIC DNA]</scope>
    <source>
        <strain evidence="18">Rs-D17 genomovar Ri2008</strain>
    </source>
</reference>
<dbReference type="InterPro" id="IPR027057">
    <property type="entry name" value="CAXX_Prtase_1"/>
</dbReference>
<proteinExistence type="inferred from homology"/>
<dbReference type="CDD" id="cd07343">
    <property type="entry name" value="M48A_Zmpste24p_like"/>
    <property type="match status" value="1"/>
</dbReference>
<gene>
    <name evidence="17" type="ordered locus">TGRD_342</name>
</gene>
<keyword evidence="2 13" id="KW-0645">Protease</keyword>
<keyword evidence="10 14" id="KW-0472">Membrane</keyword>
<evidence type="ECO:0000256" key="8">
    <source>
        <dbReference type="ARBA" id="ARBA00022989"/>
    </source>
</evidence>
<feature type="binding site" evidence="12">
    <location>
        <position position="274"/>
    </location>
    <ligand>
        <name>Zn(2+)</name>
        <dbReference type="ChEBI" id="CHEBI:29105"/>
        <note>catalytic</note>
    </ligand>
</feature>
<feature type="transmembrane region" description="Helical" evidence="14">
    <location>
        <begin position="326"/>
        <end position="347"/>
    </location>
</feature>
<feature type="transmembrane region" description="Helical" evidence="14">
    <location>
        <begin position="288"/>
        <end position="306"/>
    </location>
</feature>
<evidence type="ECO:0000256" key="12">
    <source>
        <dbReference type="PIRSR" id="PIRSR627057-2"/>
    </source>
</evidence>
<evidence type="ECO:0000313" key="17">
    <source>
        <dbReference type="EMBL" id="BAG13829.1"/>
    </source>
</evidence>
<evidence type="ECO:0000256" key="1">
    <source>
        <dbReference type="ARBA" id="ARBA00004477"/>
    </source>
</evidence>
<dbReference type="InterPro" id="IPR032456">
    <property type="entry name" value="Peptidase_M48_N"/>
</dbReference>
<evidence type="ECO:0000256" key="10">
    <source>
        <dbReference type="ARBA" id="ARBA00023136"/>
    </source>
</evidence>
<dbReference type="Proteomes" id="UP000001691">
    <property type="component" value="Chromosome"/>
</dbReference>
<evidence type="ECO:0000256" key="7">
    <source>
        <dbReference type="ARBA" id="ARBA00022833"/>
    </source>
</evidence>
<dbReference type="Pfam" id="PF16491">
    <property type="entry name" value="Peptidase_M48_N"/>
    <property type="match status" value="1"/>
</dbReference>
<comment type="cofactor">
    <cofactor evidence="12 13">
        <name>Zn(2+)</name>
        <dbReference type="ChEBI" id="CHEBI:29105"/>
    </cofactor>
    <text evidence="12 13">Binds 1 zinc ion per subunit.</text>
</comment>
<evidence type="ECO:0000259" key="15">
    <source>
        <dbReference type="Pfam" id="PF01435"/>
    </source>
</evidence>
<keyword evidence="7 12" id="KW-0862">Zinc</keyword>
<feature type="transmembrane region" description="Helical" evidence="14">
    <location>
        <begin position="143"/>
        <end position="166"/>
    </location>
</feature>